<name>A0AAN7ZBM4_9PEZI</name>
<keyword evidence="3" id="KW-1185">Reference proteome</keyword>
<evidence type="ECO:0000256" key="1">
    <source>
        <dbReference type="SAM" id="MobiDB-lite"/>
    </source>
</evidence>
<organism evidence="2 3">
    <name type="scientific">Xylaria bambusicola</name>
    <dbReference type="NCBI Taxonomy" id="326684"/>
    <lineage>
        <taxon>Eukaryota</taxon>
        <taxon>Fungi</taxon>
        <taxon>Dikarya</taxon>
        <taxon>Ascomycota</taxon>
        <taxon>Pezizomycotina</taxon>
        <taxon>Sordariomycetes</taxon>
        <taxon>Xylariomycetidae</taxon>
        <taxon>Xylariales</taxon>
        <taxon>Xylariaceae</taxon>
        <taxon>Xylaria</taxon>
    </lineage>
</organism>
<sequence length="151" mass="17259">MRDHRIKQGDVWFLLRDFSLVLATIVASLTNFIRAENNVDDDTVGFDDSDGVNDRDTIPEMAEITNDAKRDTSRRKAAKAKVVESWEDEDDRDHDSSCVEGRVAHEKPNKSTATTFEPPIWEGEGRGLADVLEAFTLLKQDFDYKFHRVWA</sequence>
<protein>
    <submittedName>
        <fullName evidence="2">Uncharacterized protein</fullName>
    </submittedName>
</protein>
<feature type="compositionally biased region" description="Basic and acidic residues" evidence="1">
    <location>
        <begin position="93"/>
        <end position="109"/>
    </location>
</feature>
<evidence type="ECO:0000313" key="2">
    <source>
        <dbReference type="EMBL" id="KAK5633083.1"/>
    </source>
</evidence>
<dbReference type="AlphaFoldDB" id="A0AAN7ZBM4"/>
<comment type="caution">
    <text evidence="2">The sequence shown here is derived from an EMBL/GenBank/DDBJ whole genome shotgun (WGS) entry which is preliminary data.</text>
</comment>
<gene>
    <name evidence="2" type="ORF">RRF57_008797</name>
</gene>
<dbReference type="EMBL" id="JAWHQM010000029">
    <property type="protein sequence ID" value="KAK5633083.1"/>
    <property type="molecule type" value="Genomic_DNA"/>
</dbReference>
<accession>A0AAN7ZBM4</accession>
<reference evidence="2 3" key="1">
    <citation type="submission" date="2023-10" db="EMBL/GenBank/DDBJ databases">
        <title>Draft genome sequence of Xylaria bambusicola isolate GMP-LS, the root and basal stem rot pathogen of sugarcane in Indonesia.</title>
        <authorList>
            <person name="Selvaraj P."/>
            <person name="Muralishankar V."/>
            <person name="Muruganantham S."/>
            <person name="Sp S."/>
            <person name="Haryani S."/>
            <person name="Lau K.J.X."/>
            <person name="Naqvi N.I."/>
        </authorList>
    </citation>
    <scope>NUCLEOTIDE SEQUENCE [LARGE SCALE GENOMIC DNA]</scope>
    <source>
        <strain evidence="2">GMP-LS</strain>
    </source>
</reference>
<evidence type="ECO:0000313" key="3">
    <source>
        <dbReference type="Proteomes" id="UP001305414"/>
    </source>
</evidence>
<dbReference type="Proteomes" id="UP001305414">
    <property type="component" value="Unassembled WGS sequence"/>
</dbReference>
<feature type="region of interest" description="Disordered" evidence="1">
    <location>
        <begin position="68"/>
        <end position="122"/>
    </location>
</feature>
<proteinExistence type="predicted"/>